<evidence type="ECO:0000313" key="4">
    <source>
        <dbReference type="Proteomes" id="UP000321234"/>
    </source>
</evidence>
<comment type="caution">
    <text evidence="3">The sequence shown here is derived from an EMBL/GenBank/DDBJ whole genome shotgun (WGS) entry which is preliminary data.</text>
</comment>
<dbReference type="InterPro" id="IPR005543">
    <property type="entry name" value="PASTA_dom"/>
</dbReference>
<feature type="transmembrane region" description="Helical" evidence="2">
    <location>
        <begin position="80"/>
        <end position="102"/>
    </location>
</feature>
<protein>
    <recommendedName>
        <fullName evidence="5">PASTA domain-containing protein</fullName>
    </recommendedName>
</protein>
<gene>
    <name evidence="3" type="ORF">FMM08_08655</name>
</gene>
<feature type="region of interest" description="Disordered" evidence="1">
    <location>
        <begin position="105"/>
        <end position="124"/>
    </location>
</feature>
<dbReference type="CDD" id="cd06577">
    <property type="entry name" value="PASTA_pknB"/>
    <property type="match status" value="1"/>
</dbReference>
<evidence type="ECO:0008006" key="5">
    <source>
        <dbReference type="Google" id="ProtNLM"/>
    </source>
</evidence>
<accession>A0A5C8ZIU0</accession>
<evidence type="ECO:0000256" key="2">
    <source>
        <dbReference type="SAM" id="Phobius"/>
    </source>
</evidence>
<dbReference type="Proteomes" id="UP000321234">
    <property type="component" value="Unassembled WGS sequence"/>
</dbReference>
<dbReference type="RefSeq" id="WP_147925919.1">
    <property type="nucleotide sequence ID" value="NZ_VKAC01000004.1"/>
</dbReference>
<keyword evidence="2" id="KW-0472">Membrane</keyword>
<evidence type="ECO:0000313" key="3">
    <source>
        <dbReference type="EMBL" id="TXR56790.1"/>
    </source>
</evidence>
<dbReference type="AlphaFoldDB" id="A0A5C8ZIU0"/>
<reference evidence="3 4" key="1">
    <citation type="submission" date="2019-07" db="EMBL/GenBank/DDBJ databases">
        <title>Quadrisphaera sp. strain DD2A genome sequencing and assembly.</title>
        <authorList>
            <person name="Kim I."/>
        </authorList>
    </citation>
    <scope>NUCLEOTIDE SEQUENCE [LARGE SCALE GENOMIC DNA]</scope>
    <source>
        <strain evidence="3 4">DD2A</strain>
    </source>
</reference>
<keyword evidence="2" id="KW-1133">Transmembrane helix</keyword>
<sequence length="477" mass="49369">MTPTERTTDEPLERRVAQALGARAALKTVEPAALGERLARVHAAAGDGAGATGPAAPAPVVELVGAQDDDAAPKRWRSRLVVAAVASAAAAAVIAAAVLSAVHDGSGAPAPAATSQPSPSSSYPGEEWSGFYGLAHAQWPSDLEGVAQLGDEVVAGSVRMITQLGEVKYWAGFTSDGGVCWKVVGPGADEGACAPEAALAKPVEVSDGSVAPRVWLVPAGAPDAETEPLTAEGVVPYVHGVWVEARAATPPVDRYAQLRAAPTAADERAAGFEYAGINAIVPGSLRLLHEGEEGTYVVGALPLGKFCFFDFVPGVAGSTCQSPQQLAGEGTMVSIEDQESNDLATAWLVPDDLDTSGWPALGRRQLAENLWYQREPIPPHTPEPVRSLTPEEEQALREQTKVAAQQAATGGFIAPDVVGLTQAEATWVLDRYHIPVSEVTVRDAGSAPSGMVVKATPGTDEQAPEGTGVHLFVFVAK</sequence>
<dbReference type="OrthoDB" id="9817848at2"/>
<dbReference type="Gene3D" id="3.30.10.20">
    <property type="match status" value="1"/>
</dbReference>
<name>A0A5C8ZIU0_9ACTN</name>
<keyword evidence="2" id="KW-0812">Transmembrane</keyword>
<evidence type="ECO:0000256" key="1">
    <source>
        <dbReference type="SAM" id="MobiDB-lite"/>
    </source>
</evidence>
<proteinExistence type="predicted"/>
<keyword evidence="4" id="KW-1185">Reference proteome</keyword>
<dbReference type="EMBL" id="VKAC01000004">
    <property type="protein sequence ID" value="TXR56790.1"/>
    <property type="molecule type" value="Genomic_DNA"/>
</dbReference>
<organism evidence="3 4">
    <name type="scientific">Quadrisphaera setariae</name>
    <dbReference type="NCBI Taxonomy" id="2593304"/>
    <lineage>
        <taxon>Bacteria</taxon>
        <taxon>Bacillati</taxon>
        <taxon>Actinomycetota</taxon>
        <taxon>Actinomycetes</taxon>
        <taxon>Kineosporiales</taxon>
        <taxon>Kineosporiaceae</taxon>
        <taxon>Quadrisphaera</taxon>
    </lineage>
</organism>